<gene>
    <name evidence="2" type="ORF">FIBSPDRAFT_946661</name>
</gene>
<organism evidence="2 3">
    <name type="scientific">Athelia psychrophila</name>
    <dbReference type="NCBI Taxonomy" id="1759441"/>
    <lineage>
        <taxon>Eukaryota</taxon>
        <taxon>Fungi</taxon>
        <taxon>Dikarya</taxon>
        <taxon>Basidiomycota</taxon>
        <taxon>Agaricomycotina</taxon>
        <taxon>Agaricomycetes</taxon>
        <taxon>Agaricomycetidae</taxon>
        <taxon>Atheliales</taxon>
        <taxon>Atheliaceae</taxon>
        <taxon>Athelia</taxon>
    </lineage>
</organism>
<evidence type="ECO:0000313" key="2">
    <source>
        <dbReference type="EMBL" id="KZP29790.1"/>
    </source>
</evidence>
<sequence>MAIGNVWIILASILAAFNIIWPAYFVPNESRRFRCGIAPPPESVKEMLLSAAKL</sequence>
<dbReference type="Proteomes" id="UP000076532">
    <property type="component" value="Unassembled WGS sequence"/>
</dbReference>
<dbReference type="EMBL" id="KV417497">
    <property type="protein sequence ID" value="KZP29790.1"/>
    <property type="molecule type" value="Genomic_DNA"/>
</dbReference>
<keyword evidence="1" id="KW-1133">Transmembrane helix</keyword>
<evidence type="ECO:0000313" key="3">
    <source>
        <dbReference type="Proteomes" id="UP000076532"/>
    </source>
</evidence>
<proteinExistence type="predicted"/>
<evidence type="ECO:0000256" key="1">
    <source>
        <dbReference type="SAM" id="Phobius"/>
    </source>
</evidence>
<keyword evidence="1" id="KW-0812">Transmembrane</keyword>
<name>A0A166SSX8_9AGAM</name>
<accession>A0A166SSX8</accession>
<protein>
    <submittedName>
        <fullName evidence="2">Uncharacterized protein</fullName>
    </submittedName>
</protein>
<keyword evidence="3" id="KW-1185">Reference proteome</keyword>
<dbReference type="AlphaFoldDB" id="A0A166SSX8"/>
<feature type="transmembrane region" description="Helical" evidence="1">
    <location>
        <begin position="6"/>
        <end position="26"/>
    </location>
</feature>
<reference evidence="2 3" key="1">
    <citation type="journal article" date="2016" name="Mol. Biol. Evol.">
        <title>Comparative Genomics of Early-Diverging Mushroom-Forming Fungi Provides Insights into the Origins of Lignocellulose Decay Capabilities.</title>
        <authorList>
            <person name="Nagy L.G."/>
            <person name="Riley R."/>
            <person name="Tritt A."/>
            <person name="Adam C."/>
            <person name="Daum C."/>
            <person name="Floudas D."/>
            <person name="Sun H."/>
            <person name="Yadav J.S."/>
            <person name="Pangilinan J."/>
            <person name="Larsson K.H."/>
            <person name="Matsuura K."/>
            <person name="Barry K."/>
            <person name="Labutti K."/>
            <person name="Kuo R."/>
            <person name="Ohm R.A."/>
            <person name="Bhattacharya S.S."/>
            <person name="Shirouzu T."/>
            <person name="Yoshinaga Y."/>
            <person name="Martin F.M."/>
            <person name="Grigoriev I.V."/>
            <person name="Hibbett D.S."/>
        </authorList>
    </citation>
    <scope>NUCLEOTIDE SEQUENCE [LARGE SCALE GENOMIC DNA]</scope>
    <source>
        <strain evidence="2 3">CBS 109695</strain>
    </source>
</reference>
<keyword evidence="1" id="KW-0472">Membrane</keyword>